<keyword evidence="1" id="KW-0472">Membrane</keyword>
<dbReference type="EMBL" id="NPDV01000002">
    <property type="protein sequence ID" value="PJZ54904.1"/>
    <property type="molecule type" value="Genomic_DNA"/>
</dbReference>
<protein>
    <recommendedName>
        <fullName evidence="2">DUF6989 domain-containing protein</fullName>
    </recommendedName>
</protein>
<keyword evidence="1" id="KW-0812">Transmembrane</keyword>
<feature type="transmembrane region" description="Helical" evidence="1">
    <location>
        <begin position="165"/>
        <end position="188"/>
    </location>
</feature>
<evidence type="ECO:0000259" key="2">
    <source>
        <dbReference type="Pfam" id="PF22497"/>
    </source>
</evidence>
<dbReference type="AlphaFoldDB" id="A0A2M9YTQ1"/>
<feature type="transmembrane region" description="Helical" evidence="1">
    <location>
        <begin position="61"/>
        <end position="79"/>
    </location>
</feature>
<feature type="transmembrane region" description="Helical" evidence="1">
    <location>
        <begin position="7"/>
        <end position="25"/>
    </location>
</feature>
<dbReference type="EMBL" id="NPDU01000047">
    <property type="protein sequence ID" value="PJZ60867.1"/>
    <property type="molecule type" value="Genomic_DNA"/>
</dbReference>
<accession>A0A2M9YTQ1</accession>
<evidence type="ECO:0000256" key="1">
    <source>
        <dbReference type="SAM" id="Phobius"/>
    </source>
</evidence>
<evidence type="ECO:0000313" key="5">
    <source>
        <dbReference type="Proteomes" id="UP000232149"/>
    </source>
</evidence>
<organism evidence="3 6">
    <name type="scientific">Leptospira adleri</name>
    <dbReference type="NCBI Taxonomy" id="2023186"/>
    <lineage>
        <taxon>Bacteria</taxon>
        <taxon>Pseudomonadati</taxon>
        <taxon>Spirochaetota</taxon>
        <taxon>Spirochaetia</taxon>
        <taxon>Leptospirales</taxon>
        <taxon>Leptospiraceae</taxon>
        <taxon>Leptospira</taxon>
    </lineage>
</organism>
<feature type="transmembrane region" description="Helical" evidence="1">
    <location>
        <begin position="31"/>
        <end position="49"/>
    </location>
</feature>
<gene>
    <name evidence="4" type="ORF">CH376_16240</name>
    <name evidence="3" type="ORF">CH380_04125</name>
</gene>
<evidence type="ECO:0000313" key="3">
    <source>
        <dbReference type="EMBL" id="PJZ54904.1"/>
    </source>
</evidence>
<evidence type="ECO:0000313" key="6">
    <source>
        <dbReference type="Proteomes" id="UP000232188"/>
    </source>
</evidence>
<keyword evidence="5" id="KW-1185">Reference proteome</keyword>
<proteinExistence type="predicted"/>
<dbReference type="Proteomes" id="UP000232149">
    <property type="component" value="Unassembled WGS sequence"/>
</dbReference>
<evidence type="ECO:0000313" key="4">
    <source>
        <dbReference type="EMBL" id="PJZ60867.1"/>
    </source>
</evidence>
<feature type="domain" description="DUF6989" evidence="2">
    <location>
        <begin position="73"/>
        <end position="221"/>
    </location>
</feature>
<feature type="transmembrane region" description="Helical" evidence="1">
    <location>
        <begin position="133"/>
        <end position="159"/>
    </location>
</feature>
<feature type="transmembrane region" description="Helical" evidence="1">
    <location>
        <begin position="200"/>
        <end position="221"/>
    </location>
</feature>
<keyword evidence="1" id="KW-1133">Transmembrane helix</keyword>
<feature type="transmembrane region" description="Helical" evidence="1">
    <location>
        <begin position="99"/>
        <end position="121"/>
    </location>
</feature>
<dbReference type="Pfam" id="PF22497">
    <property type="entry name" value="DUF6989"/>
    <property type="match status" value="1"/>
</dbReference>
<comment type="caution">
    <text evidence="3">The sequence shown here is derived from an EMBL/GenBank/DDBJ whole genome shotgun (WGS) entry which is preliminary data.</text>
</comment>
<dbReference type="Proteomes" id="UP000232188">
    <property type="component" value="Unassembled WGS sequence"/>
</dbReference>
<sequence length="231" mass="26133">MKLSEKHVLGFHTVFTIIAAIILLSPGNLSTGWRMFCIVLVYNAGLPLFSSIWTHERWMDLWFFLLPLSFFQIFPDWFLSQVIGSLEFPADGFPKIGTVSGYMAGLWVIPLFLSTFISIRYRKRVSDAPAIQSYLIGGLVAFLIFLGSEEFSYLIPVWFAKNVFMIGHIAVFVLVPEFILGAFTAYAYHVSEYASLPEKVLWAFLTMSVYLGALAVFFLLIEGNSKIPLPM</sequence>
<dbReference type="RefSeq" id="WP_100784473.1">
    <property type="nucleotide sequence ID" value="NZ_NPDU01000047.1"/>
</dbReference>
<reference evidence="5 6" key="1">
    <citation type="submission" date="2017-07" db="EMBL/GenBank/DDBJ databases">
        <title>Leptospira spp. isolated from tropical soils.</title>
        <authorList>
            <person name="Thibeaux R."/>
            <person name="Iraola G."/>
            <person name="Ferres I."/>
            <person name="Bierque E."/>
            <person name="Girault D."/>
            <person name="Soupe-Gilbert M.-E."/>
            <person name="Picardeau M."/>
            <person name="Goarant C."/>
        </authorList>
    </citation>
    <scope>NUCLEOTIDE SEQUENCE [LARGE SCALE GENOMIC DNA]</scope>
    <source>
        <strain evidence="3 6">FH2-B-C1</strain>
        <strain evidence="4 5">FH2-B-D1</strain>
    </source>
</reference>
<name>A0A2M9YTQ1_9LEPT</name>
<dbReference type="InterPro" id="IPR054258">
    <property type="entry name" value="DUF6989"/>
</dbReference>